<feature type="domain" description="HTH tetR-type" evidence="5">
    <location>
        <begin position="3"/>
        <end position="63"/>
    </location>
</feature>
<evidence type="ECO:0000256" key="4">
    <source>
        <dbReference type="PROSITE-ProRule" id="PRU00335"/>
    </source>
</evidence>
<evidence type="ECO:0000259" key="5">
    <source>
        <dbReference type="PROSITE" id="PS50977"/>
    </source>
</evidence>
<organism evidence="6 7">
    <name type="scientific">Svornostia abyssi</name>
    <dbReference type="NCBI Taxonomy" id="2898438"/>
    <lineage>
        <taxon>Bacteria</taxon>
        <taxon>Bacillati</taxon>
        <taxon>Actinomycetota</taxon>
        <taxon>Thermoleophilia</taxon>
        <taxon>Solirubrobacterales</taxon>
        <taxon>Baekduiaceae</taxon>
        <taxon>Svornostia</taxon>
    </lineage>
</organism>
<dbReference type="PROSITE" id="PS50977">
    <property type="entry name" value="HTH_TETR_2"/>
    <property type="match status" value="1"/>
</dbReference>
<dbReference type="PANTHER" id="PTHR47506">
    <property type="entry name" value="TRANSCRIPTIONAL REGULATORY PROTEIN"/>
    <property type="match status" value="1"/>
</dbReference>
<dbReference type="InterPro" id="IPR001647">
    <property type="entry name" value="HTH_TetR"/>
</dbReference>
<keyword evidence="2 4" id="KW-0238">DNA-binding</keyword>
<evidence type="ECO:0000313" key="7">
    <source>
        <dbReference type="Proteomes" id="UP001058860"/>
    </source>
</evidence>
<dbReference type="SUPFAM" id="SSF48498">
    <property type="entry name" value="Tetracyclin repressor-like, C-terminal domain"/>
    <property type="match status" value="1"/>
</dbReference>
<dbReference type="EMBL" id="CP088295">
    <property type="protein sequence ID" value="UUY05953.1"/>
    <property type="molecule type" value="Genomic_DNA"/>
</dbReference>
<dbReference type="PRINTS" id="PR00455">
    <property type="entry name" value="HTHTETR"/>
</dbReference>
<reference evidence="7" key="1">
    <citation type="submission" date="2021-11" db="EMBL/GenBank/DDBJ databases">
        <title>Cultivation dependent microbiological survey of springs from the worlds oldest radium mine currently devoted to the extraction of radon-saturated water.</title>
        <authorList>
            <person name="Kapinusova G."/>
            <person name="Smrhova T."/>
            <person name="Strejcek M."/>
            <person name="Suman J."/>
            <person name="Jani K."/>
            <person name="Pajer P."/>
            <person name="Uhlik O."/>
        </authorList>
    </citation>
    <scope>NUCLEOTIDE SEQUENCE [LARGE SCALE GENOMIC DNA]</scope>
    <source>
        <strain evidence="7">J379</strain>
    </source>
</reference>
<keyword evidence="1" id="KW-0805">Transcription regulation</keyword>
<keyword evidence="3" id="KW-0804">Transcription</keyword>
<feature type="DNA-binding region" description="H-T-H motif" evidence="4">
    <location>
        <begin position="26"/>
        <end position="45"/>
    </location>
</feature>
<gene>
    <name evidence="6" type="ORF">LRS13_10680</name>
</gene>
<accession>A0ABY5PMR4</accession>
<evidence type="ECO:0000313" key="6">
    <source>
        <dbReference type="EMBL" id="UUY05953.1"/>
    </source>
</evidence>
<dbReference type="Proteomes" id="UP001058860">
    <property type="component" value="Chromosome"/>
</dbReference>
<evidence type="ECO:0000256" key="2">
    <source>
        <dbReference type="ARBA" id="ARBA00023125"/>
    </source>
</evidence>
<dbReference type="Gene3D" id="1.10.357.10">
    <property type="entry name" value="Tetracycline Repressor, domain 2"/>
    <property type="match status" value="1"/>
</dbReference>
<evidence type="ECO:0000256" key="3">
    <source>
        <dbReference type="ARBA" id="ARBA00023163"/>
    </source>
</evidence>
<dbReference type="SUPFAM" id="SSF46689">
    <property type="entry name" value="Homeodomain-like"/>
    <property type="match status" value="1"/>
</dbReference>
<proteinExistence type="predicted"/>
<name>A0ABY5PMR4_9ACTN</name>
<dbReference type="InterPro" id="IPR009057">
    <property type="entry name" value="Homeodomain-like_sf"/>
</dbReference>
<sequence length="192" mass="20836">MKGDTRSRILEAARTLIVRSGYDHMSIWALSEASGASNGSIYHHFGSRDGVLRELLRRAIADVQFGLIRTLLAHQEDAAAGVRAVVAYLLAWSEQRPDDARLLLTHRDLVVAHPVDPGFFPAVERWLLAHAQAGRMPEVRPRTAYALVVAPAQAFADLWLRGSDPTPPTAHAGRLGDAAWAALLAAGPDPAR</sequence>
<dbReference type="PANTHER" id="PTHR47506:SF6">
    <property type="entry name" value="HTH-TYPE TRANSCRIPTIONAL REPRESSOR NEMR"/>
    <property type="match status" value="1"/>
</dbReference>
<dbReference type="InterPro" id="IPR036271">
    <property type="entry name" value="Tet_transcr_reg_TetR-rel_C_sf"/>
</dbReference>
<dbReference type="RefSeq" id="WP_353866391.1">
    <property type="nucleotide sequence ID" value="NZ_CP088295.1"/>
</dbReference>
<dbReference type="Pfam" id="PF00440">
    <property type="entry name" value="TetR_N"/>
    <property type="match status" value="1"/>
</dbReference>
<protein>
    <submittedName>
        <fullName evidence="6">TetR/AcrR family transcriptional regulator</fullName>
    </submittedName>
</protein>
<evidence type="ECO:0000256" key="1">
    <source>
        <dbReference type="ARBA" id="ARBA00023015"/>
    </source>
</evidence>
<keyword evidence="7" id="KW-1185">Reference proteome</keyword>